<accession>A0A3E0HEH8</accession>
<feature type="domain" description="HTH marR-type" evidence="4">
    <location>
        <begin position="1"/>
        <end position="140"/>
    </location>
</feature>
<dbReference type="InterPro" id="IPR036388">
    <property type="entry name" value="WH-like_DNA-bd_sf"/>
</dbReference>
<name>A0A3E0HEH8_9PSEU</name>
<dbReference type="AlphaFoldDB" id="A0A3E0HEH8"/>
<evidence type="ECO:0000256" key="1">
    <source>
        <dbReference type="ARBA" id="ARBA00023015"/>
    </source>
</evidence>
<organism evidence="5 6">
    <name type="scientific">Kutzneria buriramensis</name>
    <dbReference type="NCBI Taxonomy" id="1045776"/>
    <lineage>
        <taxon>Bacteria</taxon>
        <taxon>Bacillati</taxon>
        <taxon>Actinomycetota</taxon>
        <taxon>Actinomycetes</taxon>
        <taxon>Pseudonocardiales</taxon>
        <taxon>Pseudonocardiaceae</taxon>
        <taxon>Kutzneria</taxon>
    </lineage>
</organism>
<dbReference type="RefSeq" id="WP_170217761.1">
    <property type="nucleotide sequence ID" value="NZ_CP144375.1"/>
</dbReference>
<dbReference type="InterPro" id="IPR036390">
    <property type="entry name" value="WH_DNA-bd_sf"/>
</dbReference>
<dbReference type="InterPro" id="IPR000835">
    <property type="entry name" value="HTH_MarR-typ"/>
</dbReference>
<dbReference type="PROSITE" id="PS50995">
    <property type="entry name" value="HTH_MARR_2"/>
    <property type="match status" value="1"/>
</dbReference>
<keyword evidence="6" id="KW-1185">Reference proteome</keyword>
<evidence type="ECO:0000256" key="2">
    <source>
        <dbReference type="ARBA" id="ARBA00023125"/>
    </source>
</evidence>
<keyword evidence="1" id="KW-0805">Transcription regulation</keyword>
<evidence type="ECO:0000259" key="4">
    <source>
        <dbReference type="PROSITE" id="PS50995"/>
    </source>
</evidence>
<keyword evidence="3" id="KW-0804">Transcription</keyword>
<dbReference type="SUPFAM" id="SSF46785">
    <property type="entry name" value="Winged helix' DNA-binding domain"/>
    <property type="match status" value="1"/>
</dbReference>
<dbReference type="Proteomes" id="UP000256269">
    <property type="component" value="Unassembled WGS sequence"/>
</dbReference>
<dbReference type="Gene3D" id="1.10.10.10">
    <property type="entry name" value="Winged helix-like DNA-binding domain superfamily/Winged helix DNA-binding domain"/>
    <property type="match status" value="1"/>
</dbReference>
<evidence type="ECO:0000313" key="6">
    <source>
        <dbReference type="Proteomes" id="UP000256269"/>
    </source>
</evidence>
<proteinExistence type="predicted"/>
<gene>
    <name evidence="5" type="ORF">BCF44_109222</name>
</gene>
<dbReference type="SMART" id="SM00347">
    <property type="entry name" value="HTH_MARR"/>
    <property type="match status" value="1"/>
</dbReference>
<evidence type="ECO:0000313" key="5">
    <source>
        <dbReference type="EMBL" id="REH43679.1"/>
    </source>
</evidence>
<reference evidence="5 6" key="1">
    <citation type="submission" date="2018-08" db="EMBL/GenBank/DDBJ databases">
        <title>Genomic Encyclopedia of Archaeal and Bacterial Type Strains, Phase II (KMG-II): from individual species to whole genera.</title>
        <authorList>
            <person name="Goeker M."/>
        </authorList>
    </citation>
    <scope>NUCLEOTIDE SEQUENCE [LARGE SCALE GENOMIC DNA]</scope>
    <source>
        <strain evidence="5 6">DSM 45791</strain>
    </source>
</reference>
<dbReference type="PANTHER" id="PTHR42756">
    <property type="entry name" value="TRANSCRIPTIONAL REGULATOR, MARR"/>
    <property type="match status" value="1"/>
</dbReference>
<dbReference type="Pfam" id="PF01047">
    <property type="entry name" value="MarR"/>
    <property type="match status" value="1"/>
</dbReference>
<sequence>MEERDRLIARIEHAEDEFLRLTAGGAASPLQATDLTMRQLTVLLILSYRDGASGQDLAHALGVGLAAVTGITHRLAARHLIRRAVDPHDRRIRRIYLTDKGSATLAEIRDAGRATKRRLLKRLDTHALTQLAEAMDALNAAAEEEA</sequence>
<dbReference type="PANTHER" id="PTHR42756:SF1">
    <property type="entry name" value="TRANSCRIPTIONAL REPRESSOR OF EMRAB OPERON"/>
    <property type="match status" value="1"/>
</dbReference>
<protein>
    <submittedName>
        <fullName evidence="5">DNA-binding MarR family transcriptional regulator</fullName>
    </submittedName>
</protein>
<dbReference type="EMBL" id="QUNO01000009">
    <property type="protein sequence ID" value="REH43679.1"/>
    <property type="molecule type" value="Genomic_DNA"/>
</dbReference>
<keyword evidence="2 5" id="KW-0238">DNA-binding</keyword>
<comment type="caution">
    <text evidence="5">The sequence shown here is derived from an EMBL/GenBank/DDBJ whole genome shotgun (WGS) entry which is preliminary data.</text>
</comment>
<dbReference type="GO" id="GO:0003677">
    <property type="term" value="F:DNA binding"/>
    <property type="evidence" value="ECO:0007669"/>
    <property type="project" value="UniProtKB-KW"/>
</dbReference>
<dbReference type="GO" id="GO:0003700">
    <property type="term" value="F:DNA-binding transcription factor activity"/>
    <property type="evidence" value="ECO:0007669"/>
    <property type="project" value="InterPro"/>
</dbReference>
<evidence type="ECO:0000256" key="3">
    <source>
        <dbReference type="ARBA" id="ARBA00023163"/>
    </source>
</evidence>